<accession>A0A0M3K931</accession>
<feature type="compositionally biased region" description="Polar residues" evidence="1">
    <location>
        <begin position="406"/>
        <end position="415"/>
    </location>
</feature>
<sequence length="589" mass="64165">MSDEQSVRRSERLRGRESRSASVEVLVQRDSSVEVISSVESSAVTEDQNAATVTSSSSSQRRKTPTPVSSVTSSRRISSLRRRASNESSGENTKDSDDPTTPQTSKTPSRQRSSARKERGVSVESNSSADGSVKSASSSTTPRRRRRTIGVVSEPLVEVINEEDESAERSQEDADIIAYHTRSHGPSEEVVELDAVIKRRSTHHQSQDGQSSAGGSEQSVEAEDATMGSSVEHGFALTLETLSQEEIAKYIASSSSSLQSDMDTKLASDNAEDSSQNASTKSDAADKDSDAEGSRKQQSDTTVSSAIIISQTESNHSLESLSVPHLESHKPSDVVPTEIDDDSRGKGGKVNVDEANDEQFTKGVENDEQQSELRMQSISAVINELVTVRCEENVIDERIDRHASEESLQMSTEDSSVPIIGEDSGGALKSSAKTDNSADNVDGDARKDTQLSLNEEEHRCEEQKSSLLAEETDRSHADKDVEFVMKEANEASDKMSSSEIVTETVEEQSVLKERTPEHDQMNDSGQQMELAGEEKKREIESEKSKNECESKNVSENASGNVDEEVESDATDKESECWPSISDASSIWHK</sequence>
<feature type="compositionally biased region" description="Polar residues" evidence="1">
    <location>
        <begin position="299"/>
        <end position="320"/>
    </location>
</feature>
<dbReference type="AlphaFoldDB" id="A0A0M3K931"/>
<name>A0A0M3K931_ANISI</name>
<feature type="region of interest" description="Disordered" evidence="1">
    <location>
        <begin position="254"/>
        <end position="371"/>
    </location>
</feature>
<proteinExistence type="predicted"/>
<keyword evidence="3" id="KW-1185">Reference proteome</keyword>
<feature type="compositionally biased region" description="Basic and acidic residues" evidence="1">
    <location>
        <begin position="532"/>
        <end position="552"/>
    </location>
</feature>
<evidence type="ECO:0000313" key="4">
    <source>
        <dbReference type="WBParaSite" id="ASIM_0001747301-mRNA-1"/>
    </source>
</evidence>
<feature type="region of interest" description="Disordered" evidence="1">
    <location>
        <begin position="1"/>
        <end position="231"/>
    </location>
</feature>
<feature type="compositionally biased region" description="Basic and acidic residues" evidence="1">
    <location>
        <begin position="1"/>
        <end position="19"/>
    </location>
</feature>
<feature type="compositionally biased region" description="Low complexity" evidence="1">
    <location>
        <begin position="33"/>
        <end position="44"/>
    </location>
</feature>
<feature type="compositionally biased region" description="Basic and acidic residues" evidence="1">
    <location>
        <begin position="283"/>
        <end position="298"/>
    </location>
</feature>
<feature type="compositionally biased region" description="Basic and acidic residues" evidence="1">
    <location>
        <begin position="509"/>
        <end position="521"/>
    </location>
</feature>
<feature type="region of interest" description="Disordered" evidence="1">
    <location>
        <begin position="398"/>
        <end position="589"/>
    </location>
</feature>
<dbReference type="EMBL" id="UYRR01033510">
    <property type="protein sequence ID" value="VDK58939.1"/>
    <property type="molecule type" value="Genomic_DNA"/>
</dbReference>
<evidence type="ECO:0000256" key="1">
    <source>
        <dbReference type="SAM" id="MobiDB-lite"/>
    </source>
</evidence>
<protein>
    <submittedName>
        <fullName evidence="4">Fcf2 domain-containing protein</fullName>
    </submittedName>
</protein>
<dbReference type="Proteomes" id="UP000267096">
    <property type="component" value="Unassembled WGS sequence"/>
</dbReference>
<reference evidence="4" key="1">
    <citation type="submission" date="2017-02" db="UniProtKB">
        <authorList>
            <consortium name="WormBaseParasite"/>
        </authorList>
    </citation>
    <scope>IDENTIFICATION</scope>
</reference>
<reference evidence="2 3" key="2">
    <citation type="submission" date="2018-11" db="EMBL/GenBank/DDBJ databases">
        <authorList>
            <consortium name="Pathogen Informatics"/>
        </authorList>
    </citation>
    <scope>NUCLEOTIDE SEQUENCE [LARGE SCALE GENOMIC DNA]</scope>
</reference>
<feature type="compositionally biased region" description="Basic and acidic residues" evidence="1">
    <location>
        <begin position="443"/>
        <end position="464"/>
    </location>
</feature>
<feature type="compositionally biased region" description="Low complexity" evidence="1">
    <location>
        <begin position="125"/>
        <end position="141"/>
    </location>
</feature>
<evidence type="ECO:0000313" key="2">
    <source>
        <dbReference type="EMBL" id="VDK58939.1"/>
    </source>
</evidence>
<evidence type="ECO:0000313" key="3">
    <source>
        <dbReference type="Proteomes" id="UP000267096"/>
    </source>
</evidence>
<feature type="compositionally biased region" description="Polar residues" evidence="1">
    <location>
        <begin position="99"/>
        <end position="112"/>
    </location>
</feature>
<gene>
    <name evidence="2" type="ORF">ASIM_LOCUS16879</name>
</gene>
<dbReference type="WBParaSite" id="ASIM_0001747301-mRNA-1">
    <property type="protein sequence ID" value="ASIM_0001747301-mRNA-1"/>
    <property type="gene ID" value="ASIM_0001747301"/>
</dbReference>
<feature type="compositionally biased region" description="Low complexity" evidence="1">
    <location>
        <begin position="207"/>
        <end position="219"/>
    </location>
</feature>
<organism evidence="4">
    <name type="scientific">Anisakis simplex</name>
    <name type="common">Herring worm</name>
    <dbReference type="NCBI Taxonomy" id="6269"/>
    <lineage>
        <taxon>Eukaryota</taxon>
        <taxon>Metazoa</taxon>
        <taxon>Ecdysozoa</taxon>
        <taxon>Nematoda</taxon>
        <taxon>Chromadorea</taxon>
        <taxon>Rhabditida</taxon>
        <taxon>Spirurina</taxon>
        <taxon>Ascaridomorpha</taxon>
        <taxon>Ascaridoidea</taxon>
        <taxon>Anisakidae</taxon>
        <taxon>Anisakis</taxon>
        <taxon>Anisakis simplex complex</taxon>
    </lineage>
</organism>
<feature type="compositionally biased region" description="Basic and acidic residues" evidence="1">
    <location>
        <begin position="471"/>
        <end position="493"/>
    </location>
</feature>
<feature type="compositionally biased region" description="Polar residues" evidence="1">
    <location>
        <begin position="45"/>
        <end position="59"/>
    </location>
</feature>